<keyword evidence="9 11" id="KW-0368">Histidine biosynthesis</keyword>
<sequence length="672" mass="74288">MSQLKYCQQLFVSSQWLFGNITNSDNNTQDDSCIVVVDCRFSLADPLWGRNQYQMGHIPGAYYLDLNQDLSGVVGQHGGRHPLPDVSILADKLAQMGINHGQSLVVAYDDSRLAFASRLWWLLRYLGHENVAVLDGGFSGWQSLGYPVSNIPSTIPGKRGNFTPHLQATKIVDFNYVKHYVEQINQSTLTENKPVLIDAREGDRYRGEREPIDAIAGHIPGAINYPWQGVTNAQGYLLSDQGERWQAIANSPEIIVYCGSGVTACVNLLSLEIAGISTAKLYPGSWSDWISYQTNNMFSFIRPDLSEFTSYKPHPSSDTLEPVNTELDRLDTNESPYDLPQEIKKKLAETFQHTIESNRYPDGGHEALKAEIAQYVSESAGLSSDSFDSFSAVNISVGNGSDELIRSLLISTCLGGAGSILVANPTFSMYAILAQTLGISVVSVGRNHDHFEMDLDAAQTALKGATPPVRAVFVVHPNSPTANCLTVSELNWLQGLPLDILVVIDEAYFEFSQNTLVERLIKHPNWVILRTFSKAFRLAAMRVGYCVGHPQVISILEKVRLPYNLPSFSLVGALVALQNRQVLLSSIAETLTERDKLIQDLSTHPILEVVPSNTNFIYVRLKHNHSPDGVLKNISQKLRSEGTLIRLLPGGLRITIGTPEENARTLKRLGQI</sequence>
<evidence type="ECO:0000256" key="11">
    <source>
        <dbReference type="HAMAP-Rule" id="MF_01023"/>
    </source>
</evidence>
<evidence type="ECO:0000256" key="6">
    <source>
        <dbReference type="ARBA" id="ARBA00022605"/>
    </source>
</evidence>
<dbReference type="SUPFAM" id="SSF52821">
    <property type="entry name" value="Rhodanese/Cell cycle control phosphatase"/>
    <property type="match status" value="2"/>
</dbReference>
<dbReference type="PANTHER" id="PTHR43643:SF6">
    <property type="entry name" value="HISTIDINOL-PHOSPHATE AMINOTRANSFERASE"/>
    <property type="match status" value="1"/>
</dbReference>
<organism evidence="13 14">
    <name type="scientific">Cylindrospermopsis raciborskii CENA303</name>
    <dbReference type="NCBI Taxonomy" id="1170769"/>
    <lineage>
        <taxon>Bacteria</taxon>
        <taxon>Bacillati</taxon>
        <taxon>Cyanobacteriota</taxon>
        <taxon>Cyanophyceae</taxon>
        <taxon>Nostocales</taxon>
        <taxon>Aphanizomenonaceae</taxon>
        <taxon>Cylindrospermopsis</taxon>
    </lineage>
</organism>
<dbReference type="InterPro" id="IPR015424">
    <property type="entry name" value="PyrdxlP-dep_Trfase"/>
</dbReference>
<feature type="domain" description="Rhodanese" evidence="12">
    <location>
        <begin position="34"/>
        <end position="150"/>
    </location>
</feature>
<dbReference type="InterPro" id="IPR050106">
    <property type="entry name" value="HistidinolP_aminotransfase"/>
</dbReference>
<dbReference type="HAMAP" id="MF_01023">
    <property type="entry name" value="HisC_aminotrans_2"/>
    <property type="match status" value="1"/>
</dbReference>
<dbReference type="GO" id="GO:0000105">
    <property type="term" value="P:L-histidine biosynthetic process"/>
    <property type="evidence" value="ECO:0007669"/>
    <property type="project" value="UniProtKB-UniRule"/>
</dbReference>
<dbReference type="CDD" id="cd01449">
    <property type="entry name" value="TST_Repeat_2"/>
    <property type="match status" value="1"/>
</dbReference>
<evidence type="ECO:0000256" key="2">
    <source>
        <dbReference type="ARBA" id="ARBA00005011"/>
    </source>
</evidence>
<dbReference type="NCBIfam" id="NF002726">
    <property type="entry name" value="PRK02610.1"/>
    <property type="match status" value="1"/>
</dbReference>
<dbReference type="InterPro" id="IPR015422">
    <property type="entry name" value="PyrdxlP-dep_Trfase_small"/>
</dbReference>
<evidence type="ECO:0000256" key="3">
    <source>
        <dbReference type="ARBA" id="ARBA00007970"/>
    </source>
</evidence>
<dbReference type="AlphaFoldDB" id="A0A1X4GBS6"/>
<evidence type="ECO:0000256" key="4">
    <source>
        <dbReference type="ARBA" id="ARBA00011738"/>
    </source>
</evidence>
<dbReference type="Pfam" id="PF00581">
    <property type="entry name" value="Rhodanese"/>
    <property type="match status" value="2"/>
</dbReference>
<keyword evidence="5 11" id="KW-0032">Aminotransferase</keyword>
<dbReference type="SMART" id="SM00450">
    <property type="entry name" value="RHOD"/>
    <property type="match status" value="2"/>
</dbReference>
<keyword evidence="6 11" id="KW-0028">Amino-acid biosynthesis</keyword>
<dbReference type="InterPro" id="IPR005861">
    <property type="entry name" value="HisP_aminotrans"/>
</dbReference>
<comment type="catalytic activity">
    <reaction evidence="10 11">
        <text>L-histidinol phosphate + 2-oxoglutarate = 3-(imidazol-4-yl)-2-oxopropyl phosphate + L-glutamate</text>
        <dbReference type="Rhea" id="RHEA:23744"/>
        <dbReference type="ChEBI" id="CHEBI:16810"/>
        <dbReference type="ChEBI" id="CHEBI:29985"/>
        <dbReference type="ChEBI" id="CHEBI:57766"/>
        <dbReference type="ChEBI" id="CHEBI:57980"/>
        <dbReference type="EC" id="2.6.1.9"/>
    </reaction>
</comment>
<reference evidence="14" key="1">
    <citation type="submission" date="2017-04" db="EMBL/GenBank/DDBJ databases">
        <authorList>
            <person name="Abreu V.A."/>
            <person name="Popin R.V."/>
            <person name="Rigonato J."/>
            <person name="Andreote A.P."/>
            <person name="Schaker P.C."/>
            <person name="Hoff-Risseti C."/>
            <person name="Alvarenga D.O."/>
            <person name="Varani A.M."/>
            <person name="Fiore M.F."/>
        </authorList>
    </citation>
    <scope>NUCLEOTIDE SEQUENCE [LARGE SCALE GENOMIC DNA]</scope>
    <source>
        <strain evidence="14">CENA303</strain>
    </source>
</reference>
<evidence type="ECO:0000313" key="13">
    <source>
        <dbReference type="EMBL" id="OSO94655.1"/>
    </source>
</evidence>
<dbReference type="InterPro" id="IPR015421">
    <property type="entry name" value="PyrdxlP-dep_Trfase_major"/>
</dbReference>
<feature type="domain" description="Rhodanese" evidence="12">
    <location>
        <begin position="190"/>
        <end position="291"/>
    </location>
</feature>
<keyword evidence="7 11" id="KW-0808">Transferase</keyword>
<dbReference type="EMBL" id="NBYN01000009">
    <property type="protein sequence ID" value="OSO94655.1"/>
    <property type="molecule type" value="Genomic_DNA"/>
</dbReference>
<name>A0A1X4GBS6_9CYAN</name>
<dbReference type="EC" id="2.6.1.9" evidence="11"/>
<keyword evidence="8 11" id="KW-0663">Pyridoxal phosphate</keyword>
<dbReference type="Pfam" id="PF00155">
    <property type="entry name" value="Aminotran_1_2"/>
    <property type="match status" value="1"/>
</dbReference>
<protein>
    <recommendedName>
        <fullName evidence="11">Histidinol-phosphate aminotransferase</fullName>
        <ecNumber evidence="11">2.6.1.9</ecNumber>
    </recommendedName>
    <alternativeName>
        <fullName evidence="11">Imidazole acetol-phosphate transaminase</fullName>
    </alternativeName>
</protein>
<evidence type="ECO:0000256" key="5">
    <source>
        <dbReference type="ARBA" id="ARBA00022576"/>
    </source>
</evidence>
<dbReference type="InterPro" id="IPR004839">
    <property type="entry name" value="Aminotransferase_I/II_large"/>
</dbReference>
<dbReference type="CDD" id="cd00609">
    <property type="entry name" value="AAT_like"/>
    <property type="match status" value="1"/>
</dbReference>
<dbReference type="Gene3D" id="3.90.1150.10">
    <property type="entry name" value="Aspartate Aminotransferase, domain 1"/>
    <property type="match status" value="1"/>
</dbReference>
<dbReference type="GO" id="GO:0004792">
    <property type="term" value="F:thiosulfate-cyanide sulfurtransferase activity"/>
    <property type="evidence" value="ECO:0007669"/>
    <property type="project" value="InterPro"/>
</dbReference>
<comment type="pathway">
    <text evidence="2 11">Amino-acid biosynthesis; L-histidine biosynthesis; L-histidine from 5-phospho-alpha-D-ribose 1-diphosphate: step 7/9.</text>
</comment>
<evidence type="ECO:0000256" key="9">
    <source>
        <dbReference type="ARBA" id="ARBA00023102"/>
    </source>
</evidence>
<dbReference type="UniPathway" id="UPA00031">
    <property type="reaction ID" value="UER00012"/>
</dbReference>
<evidence type="ECO:0000259" key="12">
    <source>
        <dbReference type="PROSITE" id="PS50206"/>
    </source>
</evidence>
<dbReference type="GO" id="GO:0004400">
    <property type="term" value="F:histidinol-phosphate transaminase activity"/>
    <property type="evidence" value="ECO:0007669"/>
    <property type="project" value="UniProtKB-UniRule"/>
</dbReference>
<dbReference type="PROSITE" id="PS50206">
    <property type="entry name" value="RHODANESE_3"/>
    <property type="match status" value="2"/>
</dbReference>
<accession>A0A1X4GBS6</accession>
<evidence type="ECO:0000256" key="1">
    <source>
        <dbReference type="ARBA" id="ARBA00001933"/>
    </source>
</evidence>
<dbReference type="SUPFAM" id="SSF53383">
    <property type="entry name" value="PLP-dependent transferases"/>
    <property type="match status" value="1"/>
</dbReference>
<feature type="modified residue" description="N6-(pyridoxal phosphate)lysine" evidence="11">
    <location>
        <position position="534"/>
    </location>
</feature>
<evidence type="ECO:0000313" key="14">
    <source>
        <dbReference type="Proteomes" id="UP000192997"/>
    </source>
</evidence>
<dbReference type="InterPro" id="IPR001307">
    <property type="entry name" value="Thiosulphate_STrfase_CS"/>
</dbReference>
<dbReference type="CDD" id="cd01448">
    <property type="entry name" value="TST_Repeat_1"/>
    <property type="match status" value="1"/>
</dbReference>
<evidence type="ECO:0000256" key="8">
    <source>
        <dbReference type="ARBA" id="ARBA00022898"/>
    </source>
</evidence>
<comment type="caution">
    <text evidence="13">The sequence shown here is derived from an EMBL/GenBank/DDBJ whole genome shotgun (WGS) entry which is preliminary data.</text>
</comment>
<evidence type="ECO:0000256" key="7">
    <source>
        <dbReference type="ARBA" id="ARBA00022679"/>
    </source>
</evidence>
<dbReference type="PANTHER" id="PTHR43643">
    <property type="entry name" value="HISTIDINOL-PHOSPHATE AMINOTRANSFERASE 2"/>
    <property type="match status" value="1"/>
</dbReference>
<comment type="cofactor">
    <cofactor evidence="1 11">
        <name>pyridoxal 5'-phosphate</name>
        <dbReference type="ChEBI" id="CHEBI:597326"/>
    </cofactor>
</comment>
<dbReference type="InterPro" id="IPR001763">
    <property type="entry name" value="Rhodanese-like_dom"/>
</dbReference>
<dbReference type="Proteomes" id="UP000192997">
    <property type="component" value="Unassembled WGS sequence"/>
</dbReference>
<gene>
    <name evidence="11" type="primary">hisC</name>
    <name evidence="13" type="ORF">B7O87_02430</name>
</gene>
<dbReference type="InterPro" id="IPR036873">
    <property type="entry name" value="Rhodanese-like_dom_sf"/>
</dbReference>
<dbReference type="Gene3D" id="3.40.250.10">
    <property type="entry name" value="Rhodanese-like domain"/>
    <property type="match status" value="2"/>
</dbReference>
<proteinExistence type="inferred from homology"/>
<dbReference type="Gene3D" id="3.40.640.10">
    <property type="entry name" value="Type I PLP-dependent aspartate aminotransferase-like (Major domain)"/>
    <property type="match status" value="1"/>
</dbReference>
<comment type="similarity">
    <text evidence="3 11">Belongs to the class-II pyridoxal-phosphate-dependent aminotransferase family. Histidinol-phosphate aminotransferase subfamily.</text>
</comment>
<dbReference type="PROSITE" id="PS00380">
    <property type="entry name" value="RHODANESE_1"/>
    <property type="match status" value="1"/>
</dbReference>
<dbReference type="GO" id="GO:0030170">
    <property type="term" value="F:pyridoxal phosphate binding"/>
    <property type="evidence" value="ECO:0007669"/>
    <property type="project" value="InterPro"/>
</dbReference>
<comment type="subunit">
    <text evidence="4 11">Homodimer.</text>
</comment>
<evidence type="ECO:0000256" key="10">
    <source>
        <dbReference type="ARBA" id="ARBA00047481"/>
    </source>
</evidence>